<dbReference type="InterPro" id="IPR052553">
    <property type="entry name" value="CbiG_hydrolase"/>
</dbReference>
<dbReference type="HOGENOM" id="CLU_087913_0_1_11"/>
<evidence type="ECO:0000313" key="2">
    <source>
        <dbReference type="EMBL" id="CAJ62373.1"/>
    </source>
</evidence>
<evidence type="ECO:0000259" key="1">
    <source>
        <dbReference type="Pfam" id="PF01890"/>
    </source>
</evidence>
<proteinExistence type="predicted"/>
<dbReference type="STRING" id="326424.FRAAL3730"/>
<keyword evidence="3" id="KW-1185">Reference proteome</keyword>
<organism evidence="2 3">
    <name type="scientific">Frankia alni (strain DSM 45986 / CECT 9034 / ACN14a)</name>
    <dbReference type="NCBI Taxonomy" id="326424"/>
    <lineage>
        <taxon>Bacteria</taxon>
        <taxon>Bacillati</taxon>
        <taxon>Actinomycetota</taxon>
        <taxon>Actinomycetes</taxon>
        <taxon>Frankiales</taxon>
        <taxon>Frankiaceae</taxon>
        <taxon>Frankia</taxon>
    </lineage>
</organism>
<keyword evidence="2" id="KW-0808">Transferase</keyword>
<accession>Q0RJD9</accession>
<dbReference type="SUPFAM" id="SSF159664">
    <property type="entry name" value="CobE/GbiG C-terminal domain-like"/>
    <property type="match status" value="1"/>
</dbReference>
<dbReference type="KEGG" id="fal:FRAAL3730"/>
<dbReference type="EMBL" id="CT573213">
    <property type="protein sequence ID" value="CAJ62373.1"/>
    <property type="molecule type" value="Genomic_DNA"/>
</dbReference>
<dbReference type="Pfam" id="PF01890">
    <property type="entry name" value="CbiG_C"/>
    <property type="match status" value="1"/>
</dbReference>
<keyword evidence="2" id="KW-0489">Methyltransferase</keyword>
<dbReference type="GO" id="GO:0008168">
    <property type="term" value="F:methyltransferase activity"/>
    <property type="evidence" value="ECO:0007669"/>
    <property type="project" value="UniProtKB-KW"/>
</dbReference>
<dbReference type="PANTHER" id="PTHR37477">
    <property type="entry name" value="COBALT-PRECORRIN-5A HYDROLASE"/>
    <property type="match status" value="1"/>
</dbReference>
<dbReference type="PANTHER" id="PTHR37477:SF1">
    <property type="entry name" value="COBALT-PRECORRIN-5A HYDROLASE"/>
    <property type="match status" value="1"/>
</dbReference>
<evidence type="ECO:0000313" key="3">
    <source>
        <dbReference type="Proteomes" id="UP000000657"/>
    </source>
</evidence>
<dbReference type="InterPro" id="IPR036518">
    <property type="entry name" value="CobE/GbiG_C_sf"/>
</dbReference>
<sequence>MATARTAAELVVGVGARPGVDAAEILALIDTALRALAVPADAVRLLATVDARRDEPGIVAAADHHRWPIAAYPPHRLATVDVPHPGAAPQAALGTPSVAEAACLLPLDPNPAAPRPVLLLPKRTSRRATLAVARHRPPPR</sequence>
<dbReference type="OrthoDB" id="3217866at2"/>
<gene>
    <name evidence="2" type="primary">cobE</name>
    <name evidence="2" type="ordered locus">FRAAL3730</name>
</gene>
<dbReference type="eggNOG" id="COG1010">
    <property type="taxonomic scope" value="Bacteria"/>
</dbReference>
<dbReference type="GO" id="GO:0009236">
    <property type="term" value="P:cobalamin biosynthetic process"/>
    <property type="evidence" value="ECO:0007669"/>
    <property type="project" value="InterPro"/>
</dbReference>
<protein>
    <submittedName>
        <fullName evidence="2">Precorrin methylase (Partial)</fullName>
    </submittedName>
</protein>
<dbReference type="InterPro" id="IPR002750">
    <property type="entry name" value="CobE/GbiG_C"/>
</dbReference>
<reference evidence="2 3" key="1">
    <citation type="journal article" date="2007" name="Genome Res.">
        <title>Genome characteristics of facultatively symbiotic Frankia sp. strains reflect host range and host plant biogeography.</title>
        <authorList>
            <person name="Normand P."/>
            <person name="Lapierre P."/>
            <person name="Tisa L.S."/>
            <person name="Gogarten J.P."/>
            <person name="Alloisio N."/>
            <person name="Bagnarol E."/>
            <person name="Bassi C.A."/>
            <person name="Berry A.M."/>
            <person name="Bickhart D.M."/>
            <person name="Choisne N."/>
            <person name="Couloux A."/>
            <person name="Cournoyer B."/>
            <person name="Cruveiller S."/>
            <person name="Daubin V."/>
            <person name="Demange N."/>
            <person name="Francino M.P."/>
            <person name="Goltsman E."/>
            <person name="Huang Y."/>
            <person name="Kopp O.R."/>
            <person name="Labarre L."/>
            <person name="Lapidus A."/>
            <person name="Lavire C."/>
            <person name="Marechal J."/>
            <person name="Martinez M."/>
            <person name="Mastronunzio J.E."/>
            <person name="Mullin B.C."/>
            <person name="Niemann J."/>
            <person name="Pujic P."/>
            <person name="Rawnsley T."/>
            <person name="Rouy Z."/>
            <person name="Schenowitz C."/>
            <person name="Sellstedt A."/>
            <person name="Tavares F."/>
            <person name="Tomkins J.P."/>
            <person name="Vallenet D."/>
            <person name="Valverde C."/>
            <person name="Wall L.G."/>
            <person name="Wang Y."/>
            <person name="Medigue C."/>
            <person name="Benson D.R."/>
        </authorList>
    </citation>
    <scope>NUCLEOTIDE SEQUENCE [LARGE SCALE GENOMIC DNA]</scope>
    <source>
        <strain evidence="3">DSM 45986 / CECT 9034 / ACN14a</strain>
    </source>
</reference>
<dbReference type="RefSeq" id="WP_011604869.1">
    <property type="nucleotide sequence ID" value="NC_008278.1"/>
</dbReference>
<dbReference type="Proteomes" id="UP000000657">
    <property type="component" value="Chromosome"/>
</dbReference>
<dbReference type="GO" id="GO:0032259">
    <property type="term" value="P:methylation"/>
    <property type="evidence" value="ECO:0007669"/>
    <property type="project" value="UniProtKB-KW"/>
</dbReference>
<dbReference type="Gene3D" id="3.30.420.180">
    <property type="entry name" value="CobE/GbiG C-terminal domain"/>
    <property type="match status" value="1"/>
</dbReference>
<name>Q0RJD9_FRAAA</name>
<feature type="domain" description="CobE/GbiG C-terminal" evidence="1">
    <location>
        <begin position="10"/>
        <end position="133"/>
    </location>
</feature>
<dbReference type="AlphaFoldDB" id="Q0RJD9"/>